<keyword evidence="2" id="KW-0479">Metal-binding</keyword>
<reference evidence="6" key="1">
    <citation type="submission" date="2023-07" db="EMBL/GenBank/DDBJ databases">
        <title>Verminephrobacter genomes.</title>
        <authorList>
            <person name="Lund M.B."/>
        </authorList>
    </citation>
    <scope>NUCLEOTIDE SEQUENCE [LARGE SCALE GENOMIC DNA]</scope>
    <source>
        <strain evidence="6">AtM5-05</strain>
    </source>
</reference>
<dbReference type="Proteomes" id="UP001208935">
    <property type="component" value="Unassembled WGS sequence"/>
</dbReference>
<dbReference type="Gene3D" id="3.20.20.60">
    <property type="entry name" value="Phosphoenolpyruvate-binding domains"/>
    <property type="match status" value="1"/>
</dbReference>
<keyword evidence="6" id="KW-1185">Reference proteome</keyword>
<evidence type="ECO:0000313" key="5">
    <source>
        <dbReference type="EMBL" id="MCW5322184.1"/>
    </source>
</evidence>
<dbReference type="RefSeq" id="WP_265258015.1">
    <property type="nucleotide sequence ID" value="NZ_QZCV01000002.1"/>
</dbReference>
<dbReference type="PANTHER" id="PTHR30502">
    <property type="entry name" value="2-KETO-3-DEOXY-L-RHAMNONATE ALDOLASE"/>
    <property type="match status" value="1"/>
</dbReference>
<dbReference type="InterPro" id="IPR005000">
    <property type="entry name" value="Aldolase/citrate-lyase_domain"/>
</dbReference>
<evidence type="ECO:0000256" key="1">
    <source>
        <dbReference type="ARBA" id="ARBA00005568"/>
    </source>
</evidence>
<evidence type="ECO:0000259" key="4">
    <source>
        <dbReference type="Pfam" id="PF03328"/>
    </source>
</evidence>
<keyword evidence="3" id="KW-0456">Lyase</keyword>
<dbReference type="InterPro" id="IPR040442">
    <property type="entry name" value="Pyrv_kinase-like_dom_sf"/>
</dbReference>
<dbReference type="InterPro" id="IPR015813">
    <property type="entry name" value="Pyrv/PenolPyrv_kinase-like_dom"/>
</dbReference>
<dbReference type="PANTHER" id="PTHR30502:SF0">
    <property type="entry name" value="PHOSPHOENOLPYRUVATE CARBOXYLASE FAMILY PROTEIN"/>
    <property type="match status" value="1"/>
</dbReference>
<protein>
    <submittedName>
        <fullName evidence="5">Aldolase</fullName>
    </submittedName>
</protein>
<proteinExistence type="inferred from homology"/>
<evidence type="ECO:0000256" key="2">
    <source>
        <dbReference type="ARBA" id="ARBA00022723"/>
    </source>
</evidence>
<name>A0ABT3KV03_9BURK</name>
<comment type="caution">
    <text evidence="5">The sequence shown here is derived from an EMBL/GenBank/DDBJ whole genome shotgun (WGS) entry which is preliminary data.</text>
</comment>
<dbReference type="SUPFAM" id="SSF51621">
    <property type="entry name" value="Phosphoenolpyruvate/pyruvate domain"/>
    <property type="match status" value="1"/>
</dbReference>
<dbReference type="Pfam" id="PF03328">
    <property type="entry name" value="HpcH_HpaI"/>
    <property type="match status" value="1"/>
</dbReference>
<comment type="similarity">
    <text evidence="1">Belongs to the HpcH/HpaI aldolase family.</text>
</comment>
<gene>
    <name evidence="5" type="ORF">D5039_13795</name>
</gene>
<dbReference type="EMBL" id="QZCW01000002">
    <property type="protein sequence ID" value="MCW5322184.1"/>
    <property type="molecule type" value="Genomic_DNA"/>
</dbReference>
<evidence type="ECO:0000313" key="6">
    <source>
        <dbReference type="Proteomes" id="UP001208935"/>
    </source>
</evidence>
<dbReference type="InterPro" id="IPR050251">
    <property type="entry name" value="HpcH-HpaI_aldolase"/>
</dbReference>
<accession>A0ABT3KV03</accession>
<organism evidence="5 6">
    <name type="scientific">Verminephrobacter aporrectodeae subsp. tuberculatae</name>
    <dbReference type="NCBI Taxonomy" id="1110392"/>
    <lineage>
        <taxon>Bacteria</taxon>
        <taxon>Pseudomonadati</taxon>
        <taxon>Pseudomonadota</taxon>
        <taxon>Betaproteobacteria</taxon>
        <taxon>Burkholderiales</taxon>
        <taxon>Comamonadaceae</taxon>
        <taxon>Verminephrobacter</taxon>
    </lineage>
</organism>
<evidence type="ECO:0000256" key="3">
    <source>
        <dbReference type="ARBA" id="ARBA00023239"/>
    </source>
</evidence>
<sequence>MHRTRPAQIGTFVKTGAPQLIEVLGSTALDFVVIDAEHAPFDRGMLDLMVMGGHAARIPVFIRIPEMNPAVILSCLDIGAAGLLVPHVDSAEQAREVVAMARYRGGRRGYSGGPRCARYASLSMAQALHQGDQAQIICQIESAQAVAQAQAIAEVPDVAGLFVGRADLALAMGLDDARAPAVLQATQAVLQAATRADKLAGMHVGGTPEREQFMHQGANWFVVASDQTLLRQAVQAIAGAGPKDRSAAA</sequence>
<feature type="domain" description="HpcH/HpaI aldolase/citrate lyase" evidence="4">
    <location>
        <begin position="8"/>
        <end position="232"/>
    </location>
</feature>